<dbReference type="PANTHER" id="PTHR12220:SF13">
    <property type="entry name" value="LARGE RIBOSOMAL SUBUNIT PROTEIN UL16M"/>
    <property type="match status" value="1"/>
</dbReference>
<dbReference type="GO" id="GO:0019843">
    <property type="term" value="F:rRNA binding"/>
    <property type="evidence" value="ECO:0007669"/>
    <property type="project" value="InterPro"/>
</dbReference>
<dbReference type="OrthoDB" id="268521at2759"/>
<sequence>MARTCLQCATKVSRRMHDFLAVMSAYRTVQVAGLKDYRPPNTYTDVDFPPADLTRDNKLKGTMKVPLPPPNMKSPRFNRGLDLMRGPEEIHNTFTHKQFGIVALQGGRLRHGHFEMIRQTINRNLDASRMFAIWRVDPPWFSVTKKGQGTRMGGGKGPVNHYVTPIKEGRVIIEVGGRLQYEEIRRCLEDVAAKLPVKAIATTHKQMEHDRQEEQRREQLNLNPFSTEYVLKNNMVGCNKWTSPYDYLWFGKYK</sequence>
<dbReference type="InterPro" id="IPR036920">
    <property type="entry name" value="Ribosomal_uL16_sf"/>
</dbReference>
<gene>
    <name evidence="6" type="primary">RvY_02986</name>
    <name evidence="6" type="synonym">RvY_02986.1</name>
    <name evidence="6" type="ORF">RvY_02986-1</name>
</gene>
<dbReference type="AlphaFoldDB" id="A0A1D1UWQ8"/>
<dbReference type="GO" id="GO:0032543">
    <property type="term" value="P:mitochondrial translation"/>
    <property type="evidence" value="ECO:0007669"/>
    <property type="project" value="TreeGrafter"/>
</dbReference>
<organism evidence="6 7">
    <name type="scientific">Ramazzottius varieornatus</name>
    <name type="common">Water bear</name>
    <name type="synonym">Tardigrade</name>
    <dbReference type="NCBI Taxonomy" id="947166"/>
    <lineage>
        <taxon>Eukaryota</taxon>
        <taxon>Metazoa</taxon>
        <taxon>Ecdysozoa</taxon>
        <taxon>Tardigrada</taxon>
        <taxon>Eutardigrada</taxon>
        <taxon>Parachela</taxon>
        <taxon>Hypsibioidea</taxon>
        <taxon>Ramazzottiidae</taxon>
        <taxon>Ramazzottius</taxon>
    </lineage>
</organism>
<keyword evidence="7" id="KW-1185">Reference proteome</keyword>
<evidence type="ECO:0000256" key="3">
    <source>
        <dbReference type="ARBA" id="ARBA00023274"/>
    </source>
</evidence>
<keyword evidence="2" id="KW-0689">Ribosomal protein</keyword>
<evidence type="ECO:0000313" key="6">
    <source>
        <dbReference type="EMBL" id="GAU90588.1"/>
    </source>
</evidence>
<dbReference type="STRING" id="947166.A0A1D1UWQ8"/>
<dbReference type="PANTHER" id="PTHR12220">
    <property type="entry name" value="50S/60S RIBOSOMAL PROTEIN L16"/>
    <property type="match status" value="1"/>
</dbReference>
<dbReference type="InterPro" id="IPR047873">
    <property type="entry name" value="Ribosomal_uL16"/>
</dbReference>
<keyword evidence="3" id="KW-0687">Ribonucleoprotein</keyword>
<dbReference type="Pfam" id="PF00252">
    <property type="entry name" value="Ribosomal_L16"/>
    <property type="match status" value="1"/>
</dbReference>
<evidence type="ECO:0000256" key="2">
    <source>
        <dbReference type="ARBA" id="ARBA00022980"/>
    </source>
</evidence>
<proteinExistence type="inferred from homology"/>
<accession>A0A1D1UWQ8</accession>
<evidence type="ECO:0000256" key="4">
    <source>
        <dbReference type="ARBA" id="ARBA00035302"/>
    </source>
</evidence>
<evidence type="ECO:0000256" key="5">
    <source>
        <dbReference type="ARBA" id="ARBA00035440"/>
    </source>
</evidence>
<name>A0A1D1UWQ8_RAMVA</name>
<dbReference type="GO" id="GO:0003735">
    <property type="term" value="F:structural constituent of ribosome"/>
    <property type="evidence" value="ECO:0007669"/>
    <property type="project" value="InterPro"/>
</dbReference>
<reference evidence="6 7" key="1">
    <citation type="journal article" date="2016" name="Nat. Commun.">
        <title>Extremotolerant tardigrade genome and improved radiotolerance of human cultured cells by tardigrade-unique protein.</title>
        <authorList>
            <person name="Hashimoto T."/>
            <person name="Horikawa D.D."/>
            <person name="Saito Y."/>
            <person name="Kuwahara H."/>
            <person name="Kozuka-Hata H."/>
            <person name="Shin-I T."/>
            <person name="Minakuchi Y."/>
            <person name="Ohishi K."/>
            <person name="Motoyama A."/>
            <person name="Aizu T."/>
            <person name="Enomoto A."/>
            <person name="Kondo K."/>
            <person name="Tanaka S."/>
            <person name="Hara Y."/>
            <person name="Koshikawa S."/>
            <person name="Sagara H."/>
            <person name="Miura T."/>
            <person name="Yokobori S."/>
            <person name="Miyagawa K."/>
            <person name="Suzuki Y."/>
            <person name="Kubo T."/>
            <person name="Oyama M."/>
            <person name="Kohara Y."/>
            <person name="Fujiyama A."/>
            <person name="Arakawa K."/>
            <person name="Katayama T."/>
            <person name="Toyoda A."/>
            <person name="Kunieda T."/>
        </authorList>
    </citation>
    <scope>NUCLEOTIDE SEQUENCE [LARGE SCALE GENOMIC DNA]</scope>
    <source>
        <strain evidence="6 7">YOKOZUNA-1</strain>
    </source>
</reference>
<evidence type="ECO:0000313" key="7">
    <source>
        <dbReference type="Proteomes" id="UP000186922"/>
    </source>
</evidence>
<comment type="similarity">
    <text evidence="1">Belongs to the universal ribosomal protein uL16 family.</text>
</comment>
<dbReference type="InterPro" id="IPR000114">
    <property type="entry name" value="Ribosomal_uL16_bact-type"/>
</dbReference>
<dbReference type="Proteomes" id="UP000186922">
    <property type="component" value="Unassembled WGS sequence"/>
</dbReference>
<evidence type="ECO:0000256" key="1">
    <source>
        <dbReference type="ARBA" id="ARBA00008931"/>
    </source>
</evidence>
<dbReference type="SUPFAM" id="SSF54686">
    <property type="entry name" value="Ribosomal protein L16p/L10e"/>
    <property type="match status" value="1"/>
</dbReference>
<comment type="caution">
    <text evidence="6">The sequence shown here is derived from an EMBL/GenBank/DDBJ whole genome shotgun (WGS) entry which is preliminary data.</text>
</comment>
<protein>
    <recommendedName>
        <fullName evidence="4">Large ribosomal subunit protein uL16m</fullName>
    </recommendedName>
    <alternativeName>
        <fullName evidence="5">39S ribosomal protein L16, mitochondrial</fullName>
    </alternativeName>
</protein>
<dbReference type="EMBL" id="BDGG01000001">
    <property type="protein sequence ID" value="GAU90588.1"/>
    <property type="molecule type" value="Genomic_DNA"/>
</dbReference>
<dbReference type="GO" id="GO:0005762">
    <property type="term" value="C:mitochondrial large ribosomal subunit"/>
    <property type="evidence" value="ECO:0007669"/>
    <property type="project" value="TreeGrafter"/>
</dbReference>
<dbReference type="Gene3D" id="3.90.1170.10">
    <property type="entry name" value="Ribosomal protein L10e/L16"/>
    <property type="match status" value="1"/>
</dbReference>
<dbReference type="CDD" id="cd01433">
    <property type="entry name" value="Ribosomal_L16_L10e"/>
    <property type="match status" value="1"/>
</dbReference>
<dbReference type="InterPro" id="IPR016180">
    <property type="entry name" value="Ribosomal_uL16_dom"/>
</dbReference>